<evidence type="ECO:0000313" key="2">
    <source>
        <dbReference type="EMBL" id="RZS44534.1"/>
    </source>
</evidence>
<sequence length="164" mass="17029">MVRLRVLVLVVVALAIAGCAPDVRAAAPATTTSSLTSAFPATTLPSTATPTTTSTTSRTPYVFPPFPLDGSNLKACEDAVCEVRVKRNATIKVGAGRPTFTIVKISAAGVDFRLRYPDGRPATLTLGPESGSFAGFGAPMSFEISLYSVDEDGTAVLRVGPLTH</sequence>
<feature type="chain" id="PRO_5020195556" evidence="1">
    <location>
        <begin position="26"/>
        <end position="164"/>
    </location>
</feature>
<protein>
    <submittedName>
        <fullName evidence="2">Uncharacterized protein</fullName>
    </submittedName>
</protein>
<keyword evidence="3" id="KW-1185">Reference proteome</keyword>
<reference evidence="2 3" key="1">
    <citation type="submission" date="2019-02" db="EMBL/GenBank/DDBJ databases">
        <title>Genomic Encyclopedia of Type Strains, Phase IV (KMG-IV): sequencing the most valuable type-strain genomes for metagenomic binning, comparative biology and taxonomic classification.</title>
        <authorList>
            <person name="Goeker M."/>
        </authorList>
    </citation>
    <scope>NUCLEOTIDE SEQUENCE [LARGE SCALE GENOMIC DNA]</scope>
    <source>
        <strain evidence="2 3">DSM 101727</strain>
    </source>
</reference>
<dbReference type="RefSeq" id="WP_130342210.1">
    <property type="nucleotide sequence ID" value="NZ_SGWQ01000001.1"/>
</dbReference>
<dbReference type="EMBL" id="SGWQ01000001">
    <property type="protein sequence ID" value="RZS44534.1"/>
    <property type="molecule type" value="Genomic_DNA"/>
</dbReference>
<keyword evidence="1" id="KW-0732">Signal</keyword>
<dbReference type="PROSITE" id="PS51257">
    <property type="entry name" value="PROKAR_LIPOPROTEIN"/>
    <property type="match status" value="1"/>
</dbReference>
<gene>
    <name evidence="2" type="ORF">EV193_101410</name>
</gene>
<evidence type="ECO:0000313" key="3">
    <source>
        <dbReference type="Proteomes" id="UP000294257"/>
    </source>
</evidence>
<dbReference type="Proteomes" id="UP000294257">
    <property type="component" value="Unassembled WGS sequence"/>
</dbReference>
<feature type="signal peptide" evidence="1">
    <location>
        <begin position="1"/>
        <end position="25"/>
    </location>
</feature>
<dbReference type="AlphaFoldDB" id="A0A4Q7L5I5"/>
<proteinExistence type="predicted"/>
<comment type="caution">
    <text evidence="2">The sequence shown here is derived from an EMBL/GenBank/DDBJ whole genome shotgun (WGS) entry which is preliminary data.</text>
</comment>
<accession>A0A4Q7L5I5</accession>
<organism evidence="2 3">
    <name type="scientific">Herbihabitans rhizosphaerae</name>
    <dbReference type="NCBI Taxonomy" id="1872711"/>
    <lineage>
        <taxon>Bacteria</taxon>
        <taxon>Bacillati</taxon>
        <taxon>Actinomycetota</taxon>
        <taxon>Actinomycetes</taxon>
        <taxon>Pseudonocardiales</taxon>
        <taxon>Pseudonocardiaceae</taxon>
        <taxon>Herbihabitans</taxon>
    </lineage>
</organism>
<evidence type="ECO:0000256" key="1">
    <source>
        <dbReference type="SAM" id="SignalP"/>
    </source>
</evidence>
<name>A0A4Q7L5I5_9PSEU</name>